<protein>
    <recommendedName>
        <fullName evidence="5">Phage abortive infection protein</fullName>
    </recommendedName>
</protein>
<dbReference type="AlphaFoldDB" id="A0A098LJW3"/>
<evidence type="ECO:0000313" key="3">
    <source>
        <dbReference type="EMBL" id="GAL87246.1"/>
    </source>
</evidence>
<feature type="transmembrane region" description="Helical" evidence="2">
    <location>
        <begin position="70"/>
        <end position="95"/>
    </location>
</feature>
<keyword evidence="2" id="KW-0472">Membrane</keyword>
<organism evidence="3 4">
    <name type="scientific">Sporocytophaga myxococcoides</name>
    <dbReference type="NCBI Taxonomy" id="153721"/>
    <lineage>
        <taxon>Bacteria</taxon>
        <taxon>Pseudomonadati</taxon>
        <taxon>Bacteroidota</taxon>
        <taxon>Cytophagia</taxon>
        <taxon>Cytophagales</taxon>
        <taxon>Cytophagaceae</taxon>
        <taxon>Sporocytophaga</taxon>
    </lineage>
</organism>
<comment type="caution">
    <text evidence="3">The sequence shown here is derived from an EMBL/GenBank/DDBJ whole genome shotgun (WGS) entry which is preliminary data.</text>
</comment>
<accession>A0A098LJW3</accession>
<name>A0A098LJW3_9BACT</name>
<evidence type="ECO:0000256" key="2">
    <source>
        <dbReference type="SAM" id="Phobius"/>
    </source>
</evidence>
<proteinExistence type="predicted"/>
<sequence>MDLEKDIEETSERIKNRQSKITSELSILENKINLYTNWAWGFVWSGIVVSIFSILYFICKNSEEGFALNLLGDFLGGSVASIWALAGLFFIYVAFLGQKQQLLNQQLELMYSQLEVKYTRLELAGQKEEMKEQNSTLKQQRFENTFFQLISLFNTIVTSLDIRDRKTKVVTTSGRECFNIFYLRLRHHLKNIKYGEASTNDKLDDASIADSLKAYDTLYDNEKADLSHYFRVIYRIFKFIDNSDIDDKSPYAAIARAQLSSYEQIIIFYNCLHVHGREKFKPLIEKYAVLKNLDDSLIINHKHLEEYDRTAYGQ</sequence>
<feature type="transmembrane region" description="Helical" evidence="2">
    <location>
        <begin position="38"/>
        <end position="58"/>
    </location>
</feature>
<dbReference type="Proteomes" id="UP000030185">
    <property type="component" value="Unassembled WGS sequence"/>
</dbReference>
<keyword evidence="4" id="KW-1185">Reference proteome</keyword>
<feature type="coiled-coil region" evidence="1">
    <location>
        <begin position="104"/>
        <end position="140"/>
    </location>
</feature>
<keyword evidence="2" id="KW-1133">Transmembrane helix</keyword>
<dbReference type="OrthoDB" id="6678638at2"/>
<dbReference type="Pfam" id="PF16872">
    <property type="entry name" value="putAbiC"/>
    <property type="match status" value="1"/>
</dbReference>
<dbReference type="RefSeq" id="WP_045468361.1">
    <property type="nucleotide sequence ID" value="NZ_BBLT01000012.1"/>
</dbReference>
<dbReference type="STRING" id="153721.MYP_4476"/>
<reference evidence="3 4" key="1">
    <citation type="submission" date="2014-09" db="EMBL/GenBank/DDBJ databases">
        <title>Sporocytophaga myxococcoides PG-01 genome sequencing.</title>
        <authorList>
            <person name="Liu L."/>
            <person name="Gao P.J."/>
            <person name="Chen G.J."/>
            <person name="Wang L.S."/>
        </authorList>
    </citation>
    <scope>NUCLEOTIDE SEQUENCE [LARGE SCALE GENOMIC DNA]</scope>
    <source>
        <strain evidence="3 4">PG-01</strain>
    </source>
</reference>
<keyword evidence="1" id="KW-0175">Coiled coil</keyword>
<gene>
    <name evidence="3" type="ORF">MYP_4476</name>
</gene>
<evidence type="ECO:0000313" key="4">
    <source>
        <dbReference type="Proteomes" id="UP000030185"/>
    </source>
</evidence>
<evidence type="ECO:0000256" key="1">
    <source>
        <dbReference type="SAM" id="Coils"/>
    </source>
</evidence>
<keyword evidence="2" id="KW-0812">Transmembrane</keyword>
<dbReference type="EMBL" id="BBLT01000012">
    <property type="protein sequence ID" value="GAL87246.1"/>
    <property type="molecule type" value="Genomic_DNA"/>
</dbReference>
<evidence type="ECO:0008006" key="5">
    <source>
        <dbReference type="Google" id="ProtNLM"/>
    </source>
</evidence>
<dbReference type="InterPro" id="IPR031709">
    <property type="entry name" value="PutAbiC"/>
</dbReference>
<dbReference type="eggNOG" id="ENOG50331HJ">
    <property type="taxonomic scope" value="Bacteria"/>
</dbReference>